<gene>
    <name evidence="3" type="ORF">HINF_LOCUS56916</name>
    <name evidence="4" type="ORF">HINF_LOCUS57564</name>
</gene>
<organism evidence="3">
    <name type="scientific">Hexamita inflata</name>
    <dbReference type="NCBI Taxonomy" id="28002"/>
    <lineage>
        <taxon>Eukaryota</taxon>
        <taxon>Metamonada</taxon>
        <taxon>Diplomonadida</taxon>
        <taxon>Hexamitidae</taxon>
        <taxon>Hexamitinae</taxon>
        <taxon>Hexamita</taxon>
    </lineage>
</organism>
<evidence type="ECO:0000313" key="3">
    <source>
        <dbReference type="EMBL" id="CAI9969271.1"/>
    </source>
</evidence>
<reference evidence="4 5" key="2">
    <citation type="submission" date="2024-07" db="EMBL/GenBank/DDBJ databases">
        <authorList>
            <person name="Akdeniz Z."/>
        </authorList>
    </citation>
    <scope>NUCLEOTIDE SEQUENCE [LARGE SCALE GENOMIC DNA]</scope>
</reference>
<evidence type="ECO:0000256" key="1">
    <source>
        <dbReference type="SAM" id="Coils"/>
    </source>
</evidence>
<keyword evidence="2" id="KW-0732">Signal</keyword>
<sequence length="130" mass="14704">MIINNFVCICTFIGILIGQLQQRFQKTVNVSIVNESTSNETAHIQSDSKRNCSDQLLVTFIFVHNNPGLNLDQIRNNANTIRKLKNQMIQYKDENANTITRNSPTQPKAVINKKISKTNSISPKELTESL</sequence>
<protein>
    <submittedName>
        <fullName evidence="4">Hypothetical_protein</fullName>
    </submittedName>
</protein>
<feature type="chain" id="PRO_5041710210" evidence="2">
    <location>
        <begin position="19"/>
        <end position="130"/>
    </location>
</feature>
<comment type="caution">
    <text evidence="3">The sequence shown here is derived from an EMBL/GenBank/DDBJ whole genome shotgun (WGS) entry which is preliminary data.</text>
</comment>
<evidence type="ECO:0000313" key="4">
    <source>
        <dbReference type="EMBL" id="CAL6076174.1"/>
    </source>
</evidence>
<dbReference type="EMBL" id="CAXDID020000318">
    <property type="protein sequence ID" value="CAL6076174.1"/>
    <property type="molecule type" value="Genomic_DNA"/>
</dbReference>
<dbReference type="AlphaFoldDB" id="A0AA86R060"/>
<feature type="signal peptide" evidence="2">
    <location>
        <begin position="1"/>
        <end position="18"/>
    </location>
</feature>
<evidence type="ECO:0000313" key="5">
    <source>
        <dbReference type="Proteomes" id="UP001642409"/>
    </source>
</evidence>
<name>A0AA86R060_9EUKA</name>
<accession>A0AA86R060</accession>
<reference evidence="3" key="1">
    <citation type="submission" date="2023-06" db="EMBL/GenBank/DDBJ databases">
        <authorList>
            <person name="Kurt Z."/>
        </authorList>
    </citation>
    <scope>NUCLEOTIDE SEQUENCE</scope>
</reference>
<feature type="coiled-coil region" evidence="1">
    <location>
        <begin position="74"/>
        <end position="101"/>
    </location>
</feature>
<dbReference type="EMBL" id="CATOUU010001055">
    <property type="protein sequence ID" value="CAI9969271.1"/>
    <property type="molecule type" value="Genomic_DNA"/>
</dbReference>
<dbReference type="Proteomes" id="UP001642409">
    <property type="component" value="Unassembled WGS sequence"/>
</dbReference>
<keyword evidence="1" id="KW-0175">Coiled coil</keyword>
<keyword evidence="5" id="KW-1185">Reference proteome</keyword>
<proteinExistence type="predicted"/>
<evidence type="ECO:0000256" key="2">
    <source>
        <dbReference type="SAM" id="SignalP"/>
    </source>
</evidence>